<comment type="subcellular location">
    <subcellularLocation>
        <location evidence="2">Cell membrane</location>
        <topology evidence="2">Single-pass type II membrane protein</topology>
    </subcellularLocation>
    <subcellularLocation>
        <location evidence="6">Membrane</location>
        <topology evidence="6">Single-pass type II membrane protein</topology>
    </subcellularLocation>
</comment>
<dbReference type="CDD" id="cd06530">
    <property type="entry name" value="S26_SPase_I"/>
    <property type="match status" value="1"/>
</dbReference>
<evidence type="ECO:0000256" key="2">
    <source>
        <dbReference type="ARBA" id="ARBA00004401"/>
    </source>
</evidence>
<dbReference type="InterPro" id="IPR036286">
    <property type="entry name" value="LexA/Signal_pep-like_sf"/>
</dbReference>
<dbReference type="InterPro" id="IPR019533">
    <property type="entry name" value="Peptidase_S26"/>
</dbReference>
<feature type="region of interest" description="Disordered" evidence="7">
    <location>
        <begin position="1"/>
        <end position="62"/>
    </location>
</feature>
<dbReference type="PANTHER" id="PTHR43390">
    <property type="entry name" value="SIGNAL PEPTIDASE I"/>
    <property type="match status" value="1"/>
</dbReference>
<dbReference type="PATRIC" id="fig|1158608.3.peg.1394"/>
<dbReference type="OrthoDB" id="9802919at2"/>
<name>R2QSS2_9ENTE</name>
<dbReference type="RefSeq" id="WP_010761625.1">
    <property type="nucleotide sequence ID" value="NZ_KB946316.1"/>
</dbReference>
<keyword evidence="6" id="KW-0645">Protease</keyword>
<evidence type="ECO:0000259" key="8">
    <source>
        <dbReference type="Pfam" id="PF10502"/>
    </source>
</evidence>
<organism evidence="9 11">
    <name type="scientific">Enterococcus haemoperoxidus ATCC BAA-382</name>
    <dbReference type="NCBI Taxonomy" id="1158608"/>
    <lineage>
        <taxon>Bacteria</taxon>
        <taxon>Bacillati</taxon>
        <taxon>Bacillota</taxon>
        <taxon>Bacilli</taxon>
        <taxon>Lactobacillales</taxon>
        <taxon>Enterococcaceae</taxon>
        <taxon>Enterococcus</taxon>
    </lineage>
</organism>
<dbReference type="Gene3D" id="2.10.109.10">
    <property type="entry name" value="Umud Fragment, subunit A"/>
    <property type="match status" value="1"/>
</dbReference>
<dbReference type="EMBL" id="ASVY01000003">
    <property type="protein sequence ID" value="EOT59751.1"/>
    <property type="molecule type" value="Genomic_DNA"/>
</dbReference>
<accession>R2QSS2</accession>
<keyword evidence="6" id="KW-0472">Membrane</keyword>
<dbReference type="Proteomes" id="UP000013858">
    <property type="component" value="Unassembled WGS sequence"/>
</dbReference>
<dbReference type="AlphaFoldDB" id="R2QSS2"/>
<dbReference type="PANTHER" id="PTHR43390:SF1">
    <property type="entry name" value="CHLOROPLAST PROCESSING PEPTIDASE"/>
    <property type="match status" value="1"/>
</dbReference>
<comment type="caution">
    <text evidence="9">The sequence shown here is derived from an EMBL/GenBank/DDBJ whole genome shotgun (WGS) entry which is preliminary data.</text>
</comment>
<dbReference type="NCBIfam" id="TIGR02227">
    <property type="entry name" value="sigpep_I_bact"/>
    <property type="match status" value="1"/>
</dbReference>
<dbReference type="InterPro" id="IPR019758">
    <property type="entry name" value="Pept_S26A_signal_pept_1_CS"/>
</dbReference>
<dbReference type="GO" id="GO:0009003">
    <property type="term" value="F:signal peptidase activity"/>
    <property type="evidence" value="ECO:0007669"/>
    <property type="project" value="UniProtKB-EC"/>
</dbReference>
<feature type="domain" description="Peptidase S26" evidence="8">
    <location>
        <begin position="76"/>
        <end position="239"/>
    </location>
</feature>
<dbReference type="SUPFAM" id="SSF51306">
    <property type="entry name" value="LexA/Signal peptidase"/>
    <property type="match status" value="1"/>
</dbReference>
<evidence type="ECO:0000313" key="12">
    <source>
        <dbReference type="Proteomes" id="UP000014197"/>
    </source>
</evidence>
<dbReference type="EMBL" id="AJAR01000013">
    <property type="protein sequence ID" value="EOH98238.1"/>
    <property type="molecule type" value="Genomic_DNA"/>
</dbReference>
<evidence type="ECO:0000256" key="5">
    <source>
        <dbReference type="ARBA" id="ARBA00022801"/>
    </source>
</evidence>
<proteinExistence type="inferred from homology"/>
<keyword evidence="6" id="KW-0812">Transmembrane</keyword>
<feature type="compositionally biased region" description="Basic residues" evidence="7">
    <location>
        <begin position="43"/>
        <end position="62"/>
    </location>
</feature>
<comment type="catalytic activity">
    <reaction evidence="1 6">
        <text>Cleavage of hydrophobic, N-terminal signal or leader sequences from secreted and periplasmic proteins.</text>
        <dbReference type="EC" id="3.4.21.89"/>
    </reaction>
</comment>
<evidence type="ECO:0000313" key="9">
    <source>
        <dbReference type="EMBL" id="EOH98238.1"/>
    </source>
</evidence>
<evidence type="ECO:0000313" key="10">
    <source>
        <dbReference type="EMBL" id="EOT59751.1"/>
    </source>
</evidence>
<dbReference type="PRINTS" id="PR00727">
    <property type="entry name" value="LEADERPTASE"/>
</dbReference>
<keyword evidence="12" id="KW-1185">Reference proteome</keyword>
<reference evidence="9 11" key="1">
    <citation type="submission" date="2013-02" db="EMBL/GenBank/DDBJ databases">
        <title>The Genome Sequence of Enterococcus haemoperoxidus BAA-382.</title>
        <authorList>
            <consortium name="The Broad Institute Genome Sequencing Platform"/>
            <consortium name="The Broad Institute Genome Sequencing Center for Infectious Disease"/>
            <person name="Earl A.M."/>
            <person name="Gilmore M.S."/>
            <person name="Lebreton F."/>
            <person name="Walker B."/>
            <person name="Young S.K."/>
            <person name="Zeng Q."/>
            <person name="Gargeya S."/>
            <person name="Fitzgerald M."/>
            <person name="Haas B."/>
            <person name="Abouelleil A."/>
            <person name="Alvarado L."/>
            <person name="Arachchi H.M."/>
            <person name="Berlin A.M."/>
            <person name="Chapman S.B."/>
            <person name="Dewar J."/>
            <person name="Goldberg J."/>
            <person name="Griggs A."/>
            <person name="Gujja S."/>
            <person name="Hansen M."/>
            <person name="Howarth C."/>
            <person name="Imamovic A."/>
            <person name="Larimer J."/>
            <person name="McCowan C."/>
            <person name="Murphy C."/>
            <person name="Neiman D."/>
            <person name="Pearson M."/>
            <person name="Priest M."/>
            <person name="Roberts A."/>
            <person name="Saif S."/>
            <person name="Shea T."/>
            <person name="Sisk P."/>
            <person name="Sykes S."/>
            <person name="Wortman J."/>
            <person name="Nusbaum C."/>
            <person name="Birren B."/>
        </authorList>
    </citation>
    <scope>NUCLEOTIDE SEQUENCE [LARGE SCALE GENOMIC DNA]</scope>
    <source>
        <strain evidence="9 11">ATCC BAA-382</strain>
    </source>
</reference>
<keyword evidence="5 6" id="KW-0378">Hydrolase</keyword>
<evidence type="ECO:0000256" key="3">
    <source>
        <dbReference type="ARBA" id="ARBA00009370"/>
    </source>
</evidence>
<evidence type="ECO:0000256" key="1">
    <source>
        <dbReference type="ARBA" id="ARBA00000677"/>
    </source>
</evidence>
<dbReference type="Proteomes" id="UP000014197">
    <property type="component" value="Unassembled WGS sequence"/>
</dbReference>
<dbReference type="PROSITE" id="PS00761">
    <property type="entry name" value="SPASE_I_3"/>
    <property type="match status" value="1"/>
</dbReference>
<dbReference type="InterPro" id="IPR000223">
    <property type="entry name" value="Pept_S26A_signal_pept_1"/>
</dbReference>
<protein>
    <recommendedName>
        <fullName evidence="4 6">Signal peptidase I</fullName>
        <ecNumber evidence="4 6">3.4.21.89</ecNumber>
    </recommendedName>
</protein>
<evidence type="ECO:0000256" key="6">
    <source>
        <dbReference type="RuleBase" id="RU362042"/>
    </source>
</evidence>
<sequence>MKQGSQKKKQRPTTKTKPISNDNHKERKKRKSSNKKNASINAKTHKIQKQQSAKRNRLTKKQRIALKKMQRKKLVLELIITIISTLSLISVIAYFIFAIPKVEGYSMTPTINDKDRLFVSKWGQVKRFSLIYFKEPKKNEVMIRRVIALPGEDFFYEKGKLYINGEEIVERFMSQETQSNEEKNSNITPDFSLQDILQVKRIPKGKYVVLGDNRRYSTDSRYFGLIDEKDIIGVVTIRLFPIHEMTHF</sequence>
<dbReference type="Pfam" id="PF10502">
    <property type="entry name" value="Peptidase_S26"/>
    <property type="match status" value="1"/>
</dbReference>
<dbReference type="GO" id="GO:0004252">
    <property type="term" value="F:serine-type endopeptidase activity"/>
    <property type="evidence" value="ECO:0007669"/>
    <property type="project" value="InterPro"/>
</dbReference>
<dbReference type="GO" id="GO:0006465">
    <property type="term" value="P:signal peptide processing"/>
    <property type="evidence" value="ECO:0007669"/>
    <property type="project" value="InterPro"/>
</dbReference>
<dbReference type="GO" id="GO:0005886">
    <property type="term" value="C:plasma membrane"/>
    <property type="evidence" value="ECO:0007669"/>
    <property type="project" value="UniProtKB-SubCell"/>
</dbReference>
<gene>
    <name evidence="10" type="ORF">I583_02386</name>
    <name evidence="9" type="ORF">UAW_01419</name>
</gene>
<feature type="compositionally biased region" description="Basic residues" evidence="7">
    <location>
        <begin position="1"/>
        <end position="14"/>
    </location>
</feature>
<dbReference type="STRING" id="155618.RV06_GL000048"/>
<comment type="similarity">
    <text evidence="3 6">Belongs to the peptidase S26 family.</text>
</comment>
<feature type="transmembrane region" description="Helical" evidence="6">
    <location>
        <begin position="74"/>
        <end position="97"/>
    </location>
</feature>
<dbReference type="eggNOG" id="COG0681">
    <property type="taxonomic scope" value="Bacteria"/>
</dbReference>
<reference evidence="10 12" key="2">
    <citation type="submission" date="2013-03" db="EMBL/GenBank/DDBJ databases">
        <title>The Genome Sequence of Enterococcus haemoperoxidus BAA-382 (PacBio/Illumina hybrid assembly).</title>
        <authorList>
            <consortium name="The Broad Institute Genomics Platform"/>
            <consortium name="The Broad Institute Genome Sequencing Center for Infectious Disease"/>
            <person name="Earl A."/>
            <person name="Russ C."/>
            <person name="Gilmore M."/>
            <person name="Surin D."/>
            <person name="Walker B."/>
            <person name="Young S."/>
            <person name="Zeng Q."/>
            <person name="Gargeya S."/>
            <person name="Fitzgerald M."/>
            <person name="Haas B."/>
            <person name="Abouelleil A."/>
            <person name="Allen A.W."/>
            <person name="Alvarado L."/>
            <person name="Arachchi H.M."/>
            <person name="Berlin A.M."/>
            <person name="Chapman S.B."/>
            <person name="Gainer-Dewar J."/>
            <person name="Goldberg J."/>
            <person name="Griggs A."/>
            <person name="Gujja S."/>
            <person name="Hansen M."/>
            <person name="Howarth C."/>
            <person name="Imamovic A."/>
            <person name="Ireland A."/>
            <person name="Larimer J."/>
            <person name="McCowan C."/>
            <person name="Murphy C."/>
            <person name="Pearson M."/>
            <person name="Poon T.W."/>
            <person name="Priest M."/>
            <person name="Roberts A."/>
            <person name="Saif S."/>
            <person name="Shea T."/>
            <person name="Sisk P."/>
            <person name="Sykes S."/>
            <person name="Wortman J."/>
            <person name="Nusbaum C."/>
            <person name="Birren B."/>
        </authorList>
    </citation>
    <scope>NUCLEOTIDE SEQUENCE [LARGE SCALE GENOMIC DNA]</scope>
    <source>
        <strain evidence="10 12">ATCC BAA-382</strain>
    </source>
</reference>
<evidence type="ECO:0000313" key="11">
    <source>
        <dbReference type="Proteomes" id="UP000013858"/>
    </source>
</evidence>
<evidence type="ECO:0000256" key="4">
    <source>
        <dbReference type="ARBA" id="ARBA00013208"/>
    </source>
</evidence>
<keyword evidence="6" id="KW-1133">Transmembrane helix</keyword>
<evidence type="ECO:0000256" key="7">
    <source>
        <dbReference type="SAM" id="MobiDB-lite"/>
    </source>
</evidence>
<dbReference type="EC" id="3.4.21.89" evidence="4 6"/>